<dbReference type="PANTHER" id="PTHR33398">
    <property type="entry name" value="30S RIBOSOMAL PROTEIN S20"/>
    <property type="match status" value="1"/>
</dbReference>
<evidence type="ECO:0000256" key="6">
    <source>
        <dbReference type="ARBA" id="ARBA00023274"/>
    </source>
</evidence>
<dbReference type="HAMAP" id="MF_00500">
    <property type="entry name" value="Ribosomal_bS20"/>
    <property type="match status" value="1"/>
</dbReference>
<dbReference type="InterPro" id="IPR036510">
    <property type="entry name" value="Ribosomal_bS20_sf"/>
</dbReference>
<keyword evidence="6 8" id="KW-0687">Ribonucleoprotein</keyword>
<dbReference type="GO" id="GO:0015935">
    <property type="term" value="C:small ribosomal subunit"/>
    <property type="evidence" value="ECO:0007669"/>
    <property type="project" value="TreeGrafter"/>
</dbReference>
<dbReference type="OrthoDB" id="9808392at2"/>
<evidence type="ECO:0000313" key="10">
    <source>
        <dbReference type="EMBL" id="CEO88279.1"/>
    </source>
</evidence>
<dbReference type="GO" id="GO:0005829">
    <property type="term" value="C:cytosol"/>
    <property type="evidence" value="ECO:0007669"/>
    <property type="project" value="TreeGrafter"/>
</dbReference>
<accession>A0A0B7MCM3</accession>
<reference evidence="11" key="1">
    <citation type="submission" date="2015-01" db="EMBL/GenBank/DDBJ databases">
        <authorList>
            <person name="Manzoor Shahid"/>
            <person name="Zubair Saima"/>
        </authorList>
    </citation>
    <scope>NUCLEOTIDE SEQUENCE [LARGE SCALE GENOMIC DNA]</scope>
    <source>
        <strain evidence="11">Sp3</strain>
    </source>
</reference>
<feature type="region of interest" description="Disordered" evidence="9">
    <location>
        <begin position="69"/>
        <end position="91"/>
    </location>
</feature>
<dbReference type="AlphaFoldDB" id="A0A0B7MCM3"/>
<dbReference type="InterPro" id="IPR002583">
    <property type="entry name" value="Ribosomal_bS20"/>
</dbReference>
<keyword evidence="11" id="KW-1185">Reference proteome</keyword>
<keyword evidence="3 8" id="KW-0699">rRNA-binding</keyword>
<dbReference type="SUPFAM" id="SSF46992">
    <property type="entry name" value="Ribosomal protein S20"/>
    <property type="match status" value="1"/>
</dbReference>
<feature type="compositionally biased region" description="Basic and acidic residues" evidence="9">
    <location>
        <begin position="1"/>
        <end position="11"/>
    </location>
</feature>
<evidence type="ECO:0000256" key="1">
    <source>
        <dbReference type="ARBA" id="ARBA00003134"/>
    </source>
</evidence>
<evidence type="ECO:0000256" key="7">
    <source>
        <dbReference type="ARBA" id="ARBA00035136"/>
    </source>
</evidence>
<evidence type="ECO:0000256" key="9">
    <source>
        <dbReference type="SAM" id="MobiDB-lite"/>
    </source>
</evidence>
<dbReference type="Gene3D" id="1.20.58.110">
    <property type="entry name" value="Ribosomal protein S20"/>
    <property type="match status" value="1"/>
</dbReference>
<dbReference type="GO" id="GO:0003735">
    <property type="term" value="F:structural constituent of ribosome"/>
    <property type="evidence" value="ECO:0007669"/>
    <property type="project" value="InterPro"/>
</dbReference>
<dbReference type="FunFam" id="1.20.58.110:FF:000001">
    <property type="entry name" value="30S ribosomal protein S20"/>
    <property type="match status" value="1"/>
</dbReference>
<dbReference type="RefSeq" id="WP_044664474.1">
    <property type="nucleotide sequence ID" value="NZ_CDRZ01000079.1"/>
</dbReference>
<dbReference type="EMBL" id="CDRZ01000079">
    <property type="protein sequence ID" value="CEO88279.1"/>
    <property type="molecule type" value="Genomic_DNA"/>
</dbReference>
<organism evidence="10 11">
    <name type="scientific">Syntrophaceticus schinkii</name>
    <dbReference type="NCBI Taxonomy" id="499207"/>
    <lineage>
        <taxon>Bacteria</taxon>
        <taxon>Bacillati</taxon>
        <taxon>Bacillota</taxon>
        <taxon>Clostridia</taxon>
        <taxon>Thermoanaerobacterales</taxon>
        <taxon>Thermoanaerobacterales Family III. Incertae Sedis</taxon>
        <taxon>Syntrophaceticus</taxon>
    </lineage>
</organism>
<evidence type="ECO:0000256" key="5">
    <source>
        <dbReference type="ARBA" id="ARBA00022980"/>
    </source>
</evidence>
<keyword evidence="4 8" id="KW-0694">RNA-binding</keyword>
<sequence length="91" mass="10172">MANIKSAEKRARIAKTRTLRNTSRKSAMKTAVKRFEASLAEQDNEKIEANFKKAIQLIDKAAVKGIIHPNARDRKKAQLAKKTESGPGIKR</sequence>
<name>A0A0B7MCM3_9FIRM</name>
<feature type="region of interest" description="Disordered" evidence="9">
    <location>
        <begin position="1"/>
        <end position="27"/>
    </location>
</feature>
<keyword evidence="5 8" id="KW-0689">Ribosomal protein</keyword>
<dbReference type="PANTHER" id="PTHR33398:SF1">
    <property type="entry name" value="SMALL RIBOSOMAL SUBUNIT PROTEIN BS20C"/>
    <property type="match status" value="1"/>
</dbReference>
<evidence type="ECO:0000256" key="3">
    <source>
        <dbReference type="ARBA" id="ARBA00022730"/>
    </source>
</evidence>
<evidence type="ECO:0000256" key="4">
    <source>
        <dbReference type="ARBA" id="ARBA00022884"/>
    </source>
</evidence>
<proteinExistence type="inferred from homology"/>
<comment type="function">
    <text evidence="1 8">Binds directly to 16S ribosomal RNA.</text>
</comment>
<dbReference type="Proteomes" id="UP000046155">
    <property type="component" value="Unassembled WGS sequence"/>
</dbReference>
<dbReference type="NCBIfam" id="TIGR00029">
    <property type="entry name" value="S20"/>
    <property type="match status" value="1"/>
</dbReference>
<evidence type="ECO:0000313" key="11">
    <source>
        <dbReference type="Proteomes" id="UP000046155"/>
    </source>
</evidence>
<dbReference type="GO" id="GO:0070181">
    <property type="term" value="F:small ribosomal subunit rRNA binding"/>
    <property type="evidence" value="ECO:0007669"/>
    <property type="project" value="TreeGrafter"/>
</dbReference>
<dbReference type="Pfam" id="PF01649">
    <property type="entry name" value="Ribosomal_S20p"/>
    <property type="match status" value="1"/>
</dbReference>
<comment type="similarity">
    <text evidence="2 8">Belongs to the bacterial ribosomal protein bS20 family.</text>
</comment>
<evidence type="ECO:0000256" key="8">
    <source>
        <dbReference type="HAMAP-Rule" id="MF_00500"/>
    </source>
</evidence>
<evidence type="ECO:0000256" key="2">
    <source>
        <dbReference type="ARBA" id="ARBA00007634"/>
    </source>
</evidence>
<protein>
    <recommendedName>
        <fullName evidence="7 8">Small ribosomal subunit protein bS20</fullName>
    </recommendedName>
</protein>
<gene>
    <name evidence="8 10" type="primary">rpsT</name>
    <name evidence="10" type="ORF">SSCH_170012</name>
</gene>
<dbReference type="GO" id="GO:0006412">
    <property type="term" value="P:translation"/>
    <property type="evidence" value="ECO:0007669"/>
    <property type="project" value="UniProtKB-UniRule"/>
</dbReference>
<feature type="compositionally biased region" description="Basic residues" evidence="9">
    <location>
        <begin position="12"/>
        <end position="27"/>
    </location>
</feature>